<organism evidence="2 3">
    <name type="scientific">Desulfurispira natronophila</name>
    <dbReference type="NCBI Taxonomy" id="682562"/>
    <lineage>
        <taxon>Bacteria</taxon>
        <taxon>Pseudomonadati</taxon>
        <taxon>Chrysiogenota</taxon>
        <taxon>Chrysiogenia</taxon>
        <taxon>Chrysiogenales</taxon>
        <taxon>Chrysiogenaceae</taxon>
        <taxon>Desulfurispira</taxon>
    </lineage>
</organism>
<evidence type="ECO:0000256" key="1">
    <source>
        <dbReference type="SAM" id="MobiDB-lite"/>
    </source>
</evidence>
<dbReference type="AlphaFoldDB" id="A0A7W8DGK5"/>
<accession>A0A7W8DGK5</accession>
<evidence type="ECO:0000313" key="2">
    <source>
        <dbReference type="EMBL" id="MBB5021464.1"/>
    </source>
</evidence>
<gene>
    <name evidence="2" type="ORF">HNR37_000773</name>
</gene>
<sequence>MEIHTRDSNTLVISGNIKSIRHSQLIRESVENILKKGSRSLHLIIEDSFSMTSTVIGFLMKVANEEGIKISMTVTDERLWQLLSDFQLLDMFHVQRGSGTSTARADASKPDPREKSAAEEFRKSTNQQWDM</sequence>
<feature type="compositionally biased region" description="Basic and acidic residues" evidence="1">
    <location>
        <begin position="106"/>
        <end position="123"/>
    </location>
</feature>
<feature type="region of interest" description="Disordered" evidence="1">
    <location>
        <begin position="99"/>
        <end position="131"/>
    </location>
</feature>
<comment type="caution">
    <text evidence="2">The sequence shown here is derived from an EMBL/GenBank/DDBJ whole genome shotgun (WGS) entry which is preliminary data.</text>
</comment>
<evidence type="ECO:0000313" key="3">
    <source>
        <dbReference type="Proteomes" id="UP000528322"/>
    </source>
</evidence>
<dbReference type="Proteomes" id="UP000528322">
    <property type="component" value="Unassembled WGS sequence"/>
</dbReference>
<dbReference type="EMBL" id="JACHID010000003">
    <property type="protein sequence ID" value="MBB5021464.1"/>
    <property type="molecule type" value="Genomic_DNA"/>
</dbReference>
<keyword evidence="3" id="KW-1185">Reference proteome</keyword>
<reference evidence="2 3" key="1">
    <citation type="submission" date="2020-08" db="EMBL/GenBank/DDBJ databases">
        <title>Genomic Encyclopedia of Type Strains, Phase IV (KMG-IV): sequencing the most valuable type-strain genomes for metagenomic binning, comparative biology and taxonomic classification.</title>
        <authorList>
            <person name="Goeker M."/>
        </authorList>
    </citation>
    <scope>NUCLEOTIDE SEQUENCE [LARGE SCALE GENOMIC DNA]</scope>
    <source>
        <strain evidence="2 3">DSM 22071</strain>
    </source>
</reference>
<protein>
    <submittedName>
        <fullName evidence="2">Anti-anti-sigma regulatory factor</fullName>
    </submittedName>
</protein>
<name>A0A7W8DGK5_9BACT</name>
<proteinExistence type="predicted"/>
<dbReference type="RefSeq" id="WP_183730203.1">
    <property type="nucleotide sequence ID" value="NZ_JACHID010000003.1"/>
</dbReference>